<dbReference type="AlphaFoldDB" id="A0A3P1X2S3"/>
<comment type="caution">
    <text evidence="2">The sequence shown here is derived from an EMBL/GenBank/DDBJ whole genome shotgun (WGS) entry which is preliminary data.</text>
</comment>
<keyword evidence="1" id="KW-1133">Transmembrane helix</keyword>
<keyword evidence="1" id="KW-0472">Membrane</keyword>
<keyword evidence="1" id="KW-0812">Transmembrane</keyword>
<evidence type="ECO:0000256" key="1">
    <source>
        <dbReference type="SAM" id="Phobius"/>
    </source>
</evidence>
<dbReference type="Proteomes" id="UP000271008">
    <property type="component" value="Unassembled WGS sequence"/>
</dbReference>
<protein>
    <submittedName>
        <fullName evidence="2">Uncharacterized protein</fullName>
    </submittedName>
</protein>
<dbReference type="RefSeq" id="WP_124939636.1">
    <property type="nucleotide sequence ID" value="NZ_RQTU01000942.1"/>
</dbReference>
<reference evidence="2 3" key="1">
    <citation type="submission" date="2018-11" db="EMBL/GenBank/DDBJ databases">
        <title>Enterobacteriaceae from Patient.</title>
        <authorList>
            <person name="Shen C."/>
            <person name="Yang Y."/>
            <person name="Tian G."/>
        </authorList>
    </citation>
    <scope>NUCLEOTIDE SEQUENCE [LARGE SCALE GENOMIC DNA]</scope>
    <source>
        <strain evidence="2 3">GBGD28</strain>
    </source>
</reference>
<name>A0A3P1X2S3_ECOLX</name>
<sequence>RGRGSLWVFVVLFGSNRDLNYWIGPVYKNQIITKSGITPLLGIMCDRNKHAATQNLQYFQEYQPSAAEKQARSYPVKTLSPTHYSGYRLLSREVVLLFIAVIMLSTVVILLPIVDSNPFSSQ</sequence>
<proteinExistence type="predicted"/>
<gene>
    <name evidence="2" type="ORF">EIA08_33115</name>
</gene>
<accession>A0A3P1X2S3</accession>
<feature type="transmembrane region" description="Helical" evidence="1">
    <location>
        <begin position="94"/>
        <end position="114"/>
    </location>
</feature>
<dbReference type="EMBL" id="RQTU01000942">
    <property type="protein sequence ID" value="RRD51980.1"/>
    <property type="molecule type" value="Genomic_DNA"/>
</dbReference>
<feature type="non-terminal residue" evidence="2">
    <location>
        <position position="1"/>
    </location>
</feature>
<organism evidence="2 3">
    <name type="scientific">Escherichia coli</name>
    <dbReference type="NCBI Taxonomy" id="562"/>
    <lineage>
        <taxon>Bacteria</taxon>
        <taxon>Pseudomonadati</taxon>
        <taxon>Pseudomonadota</taxon>
        <taxon>Gammaproteobacteria</taxon>
        <taxon>Enterobacterales</taxon>
        <taxon>Enterobacteriaceae</taxon>
        <taxon>Escherichia</taxon>
    </lineage>
</organism>
<evidence type="ECO:0000313" key="3">
    <source>
        <dbReference type="Proteomes" id="UP000271008"/>
    </source>
</evidence>
<evidence type="ECO:0000313" key="2">
    <source>
        <dbReference type="EMBL" id="RRD51980.1"/>
    </source>
</evidence>